<feature type="transmembrane region" description="Helical" evidence="6">
    <location>
        <begin position="538"/>
        <end position="558"/>
    </location>
</feature>
<organism evidence="7 8">
    <name type="scientific">Echria macrotheca</name>
    <dbReference type="NCBI Taxonomy" id="438768"/>
    <lineage>
        <taxon>Eukaryota</taxon>
        <taxon>Fungi</taxon>
        <taxon>Dikarya</taxon>
        <taxon>Ascomycota</taxon>
        <taxon>Pezizomycotina</taxon>
        <taxon>Sordariomycetes</taxon>
        <taxon>Sordariomycetidae</taxon>
        <taxon>Sordariales</taxon>
        <taxon>Schizotheciaceae</taxon>
        <taxon>Echria</taxon>
    </lineage>
</organism>
<name>A0AAJ0B166_9PEZI</name>
<sequence>MSQSLSPSPQRSRGHSSSHERENVSSRINGENGHQTHQGSSALSFNPREYAERVRDHSETSISNSLYSGQYFDNLARFLWEPYESTYRETFRQSQPRNKTRDFAWLYELRTDSPASASSLSLGGRNGKHHSTSEDNCLLILRGYPSPQWLNELGAKYNIDPEFFHRHLSFLVRGADKQQQMSFVLPSSQRTIFQMPLTSIGTQANADHSNLATARAKASAKMETYLHNLRVGHGWQCGNSVVRGFTIHDEKLFTVEQKVTVYVSRIDKTSDRWIAIMWFDCGTDLTQSPEGPWFESPHSKFHTYFHPTILFKPNIPFKDHQIRNQSSIAAFSTTTTTTARDSVHQSASLLSTCYGRSLHPATMSRDPFYALAELFSFVSASEIALLNVISARLYDTTDTDLLDMDPRAISRAQTKLLHYRRILEEQSHNMSEILTFIKNRAQLEWPQSQTSKALHAAARTEQDFEYLVARNVLLQKRCEGALTTIMNNASISEARSGVILSKRVFKLTLLASTFVPLSFSTSIFGMNFLQFESESRGYWVWALVAVPILLLSILILLWDGAKVRRGLKKLQNMFWDHYIT</sequence>
<comment type="subcellular location">
    <subcellularLocation>
        <location evidence="1">Membrane</location>
        <topology evidence="1">Multi-pass membrane protein</topology>
    </subcellularLocation>
</comment>
<dbReference type="SUPFAM" id="SSF144083">
    <property type="entry name" value="Magnesium transport protein CorA, transmembrane region"/>
    <property type="match status" value="1"/>
</dbReference>
<evidence type="ECO:0000256" key="1">
    <source>
        <dbReference type="ARBA" id="ARBA00004141"/>
    </source>
</evidence>
<dbReference type="EMBL" id="MU839852">
    <property type="protein sequence ID" value="KAK1749798.1"/>
    <property type="molecule type" value="Genomic_DNA"/>
</dbReference>
<dbReference type="GO" id="GO:0016020">
    <property type="term" value="C:membrane"/>
    <property type="evidence" value="ECO:0007669"/>
    <property type="project" value="UniProtKB-SubCell"/>
</dbReference>
<keyword evidence="8" id="KW-1185">Reference proteome</keyword>
<evidence type="ECO:0000313" key="7">
    <source>
        <dbReference type="EMBL" id="KAK1749798.1"/>
    </source>
</evidence>
<keyword evidence="2 6" id="KW-0812">Transmembrane</keyword>
<gene>
    <name evidence="7" type="ORF">QBC47DRAFT_395345</name>
</gene>
<dbReference type="GO" id="GO:0046873">
    <property type="term" value="F:metal ion transmembrane transporter activity"/>
    <property type="evidence" value="ECO:0007669"/>
    <property type="project" value="InterPro"/>
</dbReference>
<comment type="caution">
    <text evidence="7">The sequence shown here is derived from an EMBL/GenBank/DDBJ whole genome shotgun (WGS) entry which is preliminary data.</text>
</comment>
<feature type="compositionally biased region" description="Basic and acidic residues" evidence="5">
    <location>
        <begin position="49"/>
        <end position="59"/>
    </location>
</feature>
<feature type="transmembrane region" description="Helical" evidence="6">
    <location>
        <begin position="504"/>
        <end position="526"/>
    </location>
</feature>
<evidence type="ECO:0000256" key="3">
    <source>
        <dbReference type="ARBA" id="ARBA00022989"/>
    </source>
</evidence>
<feature type="compositionally biased region" description="Polar residues" evidence="5">
    <location>
        <begin position="25"/>
        <end position="44"/>
    </location>
</feature>
<evidence type="ECO:0000256" key="6">
    <source>
        <dbReference type="SAM" id="Phobius"/>
    </source>
</evidence>
<keyword evidence="3 6" id="KW-1133">Transmembrane helix</keyword>
<evidence type="ECO:0000256" key="2">
    <source>
        <dbReference type="ARBA" id="ARBA00022692"/>
    </source>
</evidence>
<dbReference type="Gene3D" id="1.20.58.340">
    <property type="entry name" value="Magnesium transport protein CorA, transmembrane region"/>
    <property type="match status" value="1"/>
</dbReference>
<feature type="transmembrane region" description="Helical" evidence="6">
    <location>
        <begin position="368"/>
        <end position="389"/>
    </location>
</feature>
<feature type="compositionally biased region" description="Low complexity" evidence="5">
    <location>
        <begin position="1"/>
        <end position="11"/>
    </location>
</feature>
<evidence type="ECO:0000256" key="5">
    <source>
        <dbReference type="SAM" id="MobiDB-lite"/>
    </source>
</evidence>
<dbReference type="InterPro" id="IPR045863">
    <property type="entry name" value="CorA_TM1_TM2"/>
</dbReference>
<feature type="region of interest" description="Disordered" evidence="5">
    <location>
        <begin position="1"/>
        <end position="59"/>
    </location>
</feature>
<dbReference type="Pfam" id="PF01544">
    <property type="entry name" value="CorA"/>
    <property type="match status" value="1"/>
</dbReference>
<protein>
    <submittedName>
        <fullName evidence="7">Uncharacterized protein</fullName>
    </submittedName>
</protein>
<reference evidence="7" key="1">
    <citation type="submission" date="2023-06" db="EMBL/GenBank/DDBJ databases">
        <title>Genome-scale phylogeny and comparative genomics of the fungal order Sordariales.</title>
        <authorList>
            <consortium name="Lawrence Berkeley National Laboratory"/>
            <person name="Hensen N."/>
            <person name="Bonometti L."/>
            <person name="Westerberg I."/>
            <person name="Brannstrom I.O."/>
            <person name="Guillou S."/>
            <person name="Cros-Aarteil S."/>
            <person name="Calhoun S."/>
            <person name="Haridas S."/>
            <person name="Kuo A."/>
            <person name="Mondo S."/>
            <person name="Pangilinan J."/>
            <person name="Riley R."/>
            <person name="Labutti K."/>
            <person name="Andreopoulos B."/>
            <person name="Lipzen A."/>
            <person name="Chen C."/>
            <person name="Yanf M."/>
            <person name="Daum C."/>
            <person name="Ng V."/>
            <person name="Clum A."/>
            <person name="Steindorff A."/>
            <person name="Ohm R."/>
            <person name="Martin F."/>
            <person name="Silar P."/>
            <person name="Natvig D."/>
            <person name="Lalanne C."/>
            <person name="Gautier V."/>
            <person name="Ament-Velasquez S.L."/>
            <person name="Kruys A."/>
            <person name="Hutchinson M.I."/>
            <person name="Powell A.J."/>
            <person name="Barry K."/>
            <person name="Miller A.N."/>
            <person name="Grigoriev I.V."/>
            <person name="Debuchy R."/>
            <person name="Gladieux P."/>
            <person name="Thoren M.H."/>
            <person name="Johannesson H."/>
        </authorList>
    </citation>
    <scope>NUCLEOTIDE SEQUENCE</scope>
    <source>
        <strain evidence="7">PSN4</strain>
    </source>
</reference>
<proteinExistence type="predicted"/>
<accession>A0AAJ0B166</accession>
<dbReference type="AlphaFoldDB" id="A0AAJ0B166"/>
<dbReference type="Proteomes" id="UP001239445">
    <property type="component" value="Unassembled WGS sequence"/>
</dbReference>
<dbReference type="InterPro" id="IPR002523">
    <property type="entry name" value="MgTranspt_CorA/ZnTranspt_ZntB"/>
</dbReference>
<evidence type="ECO:0000313" key="8">
    <source>
        <dbReference type="Proteomes" id="UP001239445"/>
    </source>
</evidence>
<evidence type="ECO:0000256" key="4">
    <source>
        <dbReference type="ARBA" id="ARBA00023136"/>
    </source>
</evidence>
<keyword evidence="4 6" id="KW-0472">Membrane</keyword>